<dbReference type="PANTHER" id="PTHR46244:SF6">
    <property type="entry name" value="PHOSPHOENOLPYRUVATE-PROTEIN PHOSPHOTRANSFERASE"/>
    <property type="match status" value="1"/>
</dbReference>
<keyword evidence="9" id="KW-0762">Sugar transport</keyword>
<dbReference type="PROSITE" id="PS00742">
    <property type="entry name" value="PEP_ENZYMES_2"/>
    <property type="match status" value="1"/>
</dbReference>
<keyword evidence="11" id="KW-0598">Phosphotransferase system</keyword>
<keyword evidence="10 17" id="KW-0808">Transferase</keyword>
<dbReference type="GO" id="GO:0008965">
    <property type="term" value="F:phosphoenolpyruvate-protein phosphotransferase activity"/>
    <property type="evidence" value="ECO:0007669"/>
    <property type="project" value="UniProtKB-EC"/>
</dbReference>
<dbReference type="CDD" id="cd00211">
    <property type="entry name" value="PTS_IIA_fru"/>
    <property type="match status" value="1"/>
</dbReference>
<evidence type="ECO:0000256" key="14">
    <source>
        <dbReference type="ARBA" id="ARBA00022842"/>
    </source>
</evidence>
<dbReference type="SUPFAM" id="SSF55594">
    <property type="entry name" value="HPr-like"/>
    <property type="match status" value="1"/>
</dbReference>
<dbReference type="Pfam" id="PF00381">
    <property type="entry name" value="PTS-HPr"/>
    <property type="match status" value="1"/>
</dbReference>
<dbReference type="KEGG" id="rfo:REIFOR_03094"/>
<dbReference type="InterPro" id="IPR015813">
    <property type="entry name" value="Pyrv/PenolPyrv_kinase-like_dom"/>
</dbReference>
<dbReference type="Pfam" id="PF00359">
    <property type="entry name" value="PTS_EIIA_2"/>
    <property type="match status" value="1"/>
</dbReference>
<dbReference type="Gene3D" id="3.40.930.10">
    <property type="entry name" value="Mannitol-specific EII, Chain A"/>
    <property type="match status" value="1"/>
</dbReference>
<dbReference type="CDD" id="cd00367">
    <property type="entry name" value="PTS-HPr_like"/>
    <property type="match status" value="1"/>
</dbReference>
<dbReference type="PRINTS" id="PR00107">
    <property type="entry name" value="PHOSPHOCPHPR"/>
</dbReference>
<evidence type="ECO:0000256" key="4">
    <source>
        <dbReference type="ARBA" id="ARBA00007837"/>
    </source>
</evidence>
<comment type="cofactor">
    <cofactor evidence="2">
        <name>Mg(2+)</name>
        <dbReference type="ChEBI" id="CHEBI:18420"/>
    </cofactor>
</comment>
<dbReference type="InterPro" id="IPR001020">
    <property type="entry name" value="PTS_HPr_His_P_site"/>
</dbReference>
<organism evidence="17 18">
    <name type="scientific">Reinekea forsetii</name>
    <dbReference type="NCBI Taxonomy" id="1336806"/>
    <lineage>
        <taxon>Bacteria</taxon>
        <taxon>Pseudomonadati</taxon>
        <taxon>Pseudomonadota</taxon>
        <taxon>Gammaproteobacteria</taxon>
        <taxon>Oceanospirillales</taxon>
        <taxon>Saccharospirillaceae</taxon>
        <taxon>Reinekea</taxon>
    </lineage>
</organism>
<keyword evidence="18" id="KW-1185">Reference proteome</keyword>
<dbReference type="PROSITE" id="PS00369">
    <property type="entry name" value="PTS_HPR_HIS"/>
    <property type="match status" value="1"/>
</dbReference>
<evidence type="ECO:0000256" key="13">
    <source>
        <dbReference type="ARBA" id="ARBA00022777"/>
    </source>
</evidence>
<gene>
    <name evidence="17" type="ORF">REIFOR_03094</name>
</gene>
<evidence type="ECO:0000313" key="17">
    <source>
        <dbReference type="EMBL" id="ATX78213.1"/>
    </source>
</evidence>
<dbReference type="NCBIfam" id="TIGR01417">
    <property type="entry name" value="PTS_I_fam"/>
    <property type="match status" value="1"/>
</dbReference>
<dbReference type="NCBIfam" id="TIGR01003">
    <property type="entry name" value="PTS_HPr_family"/>
    <property type="match status" value="1"/>
</dbReference>
<dbReference type="AlphaFoldDB" id="A0A2K8KU39"/>
<accession>A0A2K8KU39</accession>
<dbReference type="OrthoDB" id="9765468at2"/>
<dbReference type="Proteomes" id="UP000229757">
    <property type="component" value="Chromosome"/>
</dbReference>
<dbReference type="InterPro" id="IPR008731">
    <property type="entry name" value="PTS_EIN"/>
</dbReference>
<dbReference type="InterPro" id="IPR036637">
    <property type="entry name" value="Phosphohistidine_dom_sf"/>
</dbReference>
<evidence type="ECO:0000256" key="3">
    <source>
        <dbReference type="ARBA" id="ARBA00004496"/>
    </source>
</evidence>
<evidence type="ECO:0000256" key="8">
    <source>
        <dbReference type="ARBA" id="ARBA00022553"/>
    </source>
</evidence>
<comment type="catalytic activity">
    <reaction evidence="1">
        <text>L-histidyl-[protein] + phosphoenolpyruvate = N(pros)-phospho-L-histidyl-[protein] + pyruvate</text>
        <dbReference type="Rhea" id="RHEA:23880"/>
        <dbReference type="Rhea" id="RHEA-COMP:9745"/>
        <dbReference type="Rhea" id="RHEA-COMP:9746"/>
        <dbReference type="ChEBI" id="CHEBI:15361"/>
        <dbReference type="ChEBI" id="CHEBI:29979"/>
        <dbReference type="ChEBI" id="CHEBI:58702"/>
        <dbReference type="ChEBI" id="CHEBI:64837"/>
        <dbReference type="EC" id="2.7.3.9"/>
    </reaction>
</comment>
<dbReference type="InterPro" id="IPR023151">
    <property type="entry name" value="PEP_util_CS"/>
</dbReference>
<dbReference type="PROSITE" id="PS51094">
    <property type="entry name" value="PTS_EIIA_TYPE_2"/>
    <property type="match status" value="1"/>
</dbReference>
<dbReference type="GO" id="GO:0046872">
    <property type="term" value="F:metal ion binding"/>
    <property type="evidence" value="ECO:0007669"/>
    <property type="project" value="UniProtKB-KW"/>
</dbReference>
<evidence type="ECO:0000256" key="7">
    <source>
        <dbReference type="ARBA" id="ARBA00022490"/>
    </source>
</evidence>
<dbReference type="InterPro" id="IPR050499">
    <property type="entry name" value="PEP-utilizing_PTS_enzyme"/>
</dbReference>
<dbReference type="Pfam" id="PF05524">
    <property type="entry name" value="PEP-utilisers_N"/>
    <property type="match status" value="1"/>
</dbReference>
<name>A0A2K8KU39_9GAMM</name>
<dbReference type="SUPFAM" id="SSF52009">
    <property type="entry name" value="Phosphohistidine domain"/>
    <property type="match status" value="1"/>
</dbReference>
<dbReference type="GO" id="GO:0016301">
    <property type="term" value="F:kinase activity"/>
    <property type="evidence" value="ECO:0007669"/>
    <property type="project" value="UniProtKB-KW"/>
</dbReference>
<proteinExistence type="inferred from homology"/>
<evidence type="ECO:0000256" key="10">
    <source>
        <dbReference type="ARBA" id="ARBA00022679"/>
    </source>
</evidence>
<dbReference type="PRINTS" id="PR01736">
    <property type="entry name" value="PHPHTRNFRASE"/>
</dbReference>
<dbReference type="SUPFAM" id="SSF51621">
    <property type="entry name" value="Phosphoenolpyruvate/pyruvate domain"/>
    <property type="match status" value="1"/>
</dbReference>
<dbReference type="Gene3D" id="3.30.1340.10">
    <property type="entry name" value="HPr-like"/>
    <property type="match status" value="1"/>
</dbReference>
<dbReference type="InterPro" id="IPR016152">
    <property type="entry name" value="PTrfase/Anion_transptr"/>
</dbReference>
<dbReference type="InterPro" id="IPR040442">
    <property type="entry name" value="Pyrv_kinase-like_dom_sf"/>
</dbReference>
<dbReference type="InterPro" id="IPR036618">
    <property type="entry name" value="PtsI_HPr-bd_sf"/>
</dbReference>
<dbReference type="Pfam" id="PF02896">
    <property type="entry name" value="PEP-utilizers_C"/>
    <property type="match status" value="1"/>
</dbReference>
<keyword evidence="13" id="KW-0418">Kinase</keyword>
<evidence type="ECO:0000256" key="2">
    <source>
        <dbReference type="ARBA" id="ARBA00001946"/>
    </source>
</evidence>
<evidence type="ECO:0000256" key="11">
    <source>
        <dbReference type="ARBA" id="ARBA00022683"/>
    </source>
</evidence>
<dbReference type="Pfam" id="PF00391">
    <property type="entry name" value="PEP-utilizers"/>
    <property type="match status" value="1"/>
</dbReference>
<dbReference type="GO" id="GO:0005737">
    <property type="term" value="C:cytoplasm"/>
    <property type="evidence" value="ECO:0007669"/>
    <property type="project" value="UniProtKB-SubCell"/>
</dbReference>
<dbReference type="PROSITE" id="PS51350">
    <property type="entry name" value="PTS_HPR_DOM"/>
    <property type="match status" value="1"/>
</dbReference>
<dbReference type="Gene3D" id="3.50.30.10">
    <property type="entry name" value="Phosphohistidine domain"/>
    <property type="match status" value="1"/>
</dbReference>
<evidence type="ECO:0000256" key="1">
    <source>
        <dbReference type="ARBA" id="ARBA00000683"/>
    </source>
</evidence>
<dbReference type="PANTHER" id="PTHR46244">
    <property type="entry name" value="PHOSPHOENOLPYRUVATE-PROTEIN PHOSPHOTRANSFERASE"/>
    <property type="match status" value="1"/>
</dbReference>
<evidence type="ECO:0000256" key="6">
    <source>
        <dbReference type="ARBA" id="ARBA00022448"/>
    </source>
</evidence>
<comment type="subcellular location">
    <subcellularLocation>
        <location evidence="3">Cytoplasm</location>
    </subcellularLocation>
</comment>
<dbReference type="EMBL" id="CP011797">
    <property type="protein sequence ID" value="ATX78213.1"/>
    <property type="molecule type" value="Genomic_DNA"/>
</dbReference>
<dbReference type="InterPro" id="IPR006318">
    <property type="entry name" value="PTS_EI-like"/>
</dbReference>
<evidence type="ECO:0000256" key="12">
    <source>
        <dbReference type="ARBA" id="ARBA00022723"/>
    </source>
</evidence>
<dbReference type="EC" id="2.7.3.9" evidence="5"/>
<dbReference type="SUPFAM" id="SSF47831">
    <property type="entry name" value="Enzyme I of the PEP:sugar phosphotransferase system HPr-binding (sub)domain"/>
    <property type="match status" value="1"/>
</dbReference>
<dbReference type="InterPro" id="IPR000032">
    <property type="entry name" value="HPr-like"/>
</dbReference>
<dbReference type="RefSeq" id="WP_100258417.1">
    <property type="nucleotide sequence ID" value="NZ_CP011797.1"/>
</dbReference>
<keyword evidence="14" id="KW-0460">Magnesium</keyword>
<keyword evidence="8" id="KW-0597">Phosphoprotein</keyword>
<evidence type="ECO:0000259" key="16">
    <source>
        <dbReference type="PROSITE" id="PS51350"/>
    </source>
</evidence>
<dbReference type="InterPro" id="IPR035895">
    <property type="entry name" value="HPr-like_sf"/>
</dbReference>
<dbReference type="GO" id="GO:0009401">
    <property type="term" value="P:phosphoenolpyruvate-dependent sugar phosphotransferase system"/>
    <property type="evidence" value="ECO:0007669"/>
    <property type="project" value="UniProtKB-KW"/>
</dbReference>
<keyword evidence="12" id="KW-0479">Metal-binding</keyword>
<feature type="domain" description="PTS EIIA type-2" evidence="15">
    <location>
        <begin position="28"/>
        <end position="169"/>
    </location>
</feature>
<evidence type="ECO:0000256" key="9">
    <source>
        <dbReference type="ARBA" id="ARBA00022597"/>
    </source>
</evidence>
<dbReference type="InterPro" id="IPR000121">
    <property type="entry name" value="PEP_util_C"/>
</dbReference>
<dbReference type="InterPro" id="IPR008279">
    <property type="entry name" value="PEP-util_enz_mobile_dom"/>
</dbReference>
<dbReference type="InterPro" id="IPR002178">
    <property type="entry name" value="PTS_EIIA_type-2_dom"/>
</dbReference>
<reference evidence="17 18" key="1">
    <citation type="journal article" date="2017" name="Environ. Microbiol.">
        <title>Genomic and physiological analyses of 'Reinekea forsetii' reveal a versatile opportunistic lifestyle during spring algae blooms.</title>
        <authorList>
            <person name="Avci B."/>
            <person name="Hahnke R.L."/>
            <person name="Chafee M."/>
            <person name="Fischer T."/>
            <person name="Gruber-Vodicka H."/>
            <person name="Tegetmeyer H.E."/>
            <person name="Harder J."/>
            <person name="Fuchs B.M."/>
            <person name="Amann R.I."/>
            <person name="Teeling H."/>
        </authorList>
    </citation>
    <scope>NUCLEOTIDE SEQUENCE [LARGE SCALE GENOMIC DNA]</scope>
    <source>
        <strain evidence="17 18">Hel1_31_D35</strain>
    </source>
</reference>
<feature type="domain" description="HPr" evidence="16">
    <location>
        <begin position="183"/>
        <end position="271"/>
    </location>
</feature>
<protein>
    <recommendedName>
        <fullName evidence="5">phosphoenolpyruvate--protein phosphotransferase</fullName>
        <ecNumber evidence="5">2.7.3.9</ecNumber>
    </recommendedName>
</protein>
<evidence type="ECO:0000259" key="15">
    <source>
        <dbReference type="PROSITE" id="PS51094"/>
    </source>
</evidence>
<sequence length="865" mass="91622">MSLTKTPQNTETPRHFQPDDVMATTDRVLLSSADVLTQKFFTNKTEVLKAIAERMLSRGFVAADYSSAMLAREDKVSTFLVNGVAIPHGTSEAKALVVRTGLVVVQLPAGVIWNAKGDVVNLAVGIAATGTDHLDLLQTLTGVVLDEALAAELGTSASAEQIVACLNGTPVETDNGAVGEDLRHKSTVTLIDSAGLHARPAAELAELASAYAGTELRLRKGARIANLKSMAELLSVGAACGDSVTISAQGPDAPAAVDQLVTAIAAGLDGETGDHSNAEYDPLAGLPALSNPLGRFVTDGAPASPGIALAEVYVLETQQVTLVQAANDPDAERALLSAALRTAIQQLEQLQLELTQGAVDEAAIFRAQCQLLRDESLIAATVALINAGNAAAWSWQQVLMAQADQLSALSDPRLKARAADMVDVARTVVNVLNHQSNRLDYPTDRDFILLASELSPSQTAQLGGLPIKAICTELGGPNSHMAILARALGIPALVGAGADFLTQVRPGDWAIVDPQGAQLVLAPDAETRVQADSLIAQWQKSQAYELGQKDQPTETLDGHRVELVCNIAQPSDTPGVLANGGDGVGLLRTEFLFESSTLEPTIEEQVAALTEIVSCLGERQLVVRTADIGGDKPVSWLTMPAEENPFLGVRGIRLSFRNEAMFNNQLEAIYRVAQWQADQGISPGIHIMFPMIATLAEWRKARAMAEAIQIRLAAPILPLGIMVEVPSAALLADHFAREVDFLSIGSNDLTQYTLAMDRMHPQLASEADSYNPALLRLIAMTVQAGQAHGKWVGVCGNMAADPDLACLLVGLGVSELSISPANVPAIKTLLRSVVYSKLQDKAQRALALPDAADVRRLYADRTDLL</sequence>
<dbReference type="Gene3D" id="1.10.274.10">
    <property type="entry name" value="PtsI, HPr-binding domain"/>
    <property type="match status" value="1"/>
</dbReference>
<keyword evidence="7" id="KW-0963">Cytoplasm</keyword>
<dbReference type="SUPFAM" id="SSF55804">
    <property type="entry name" value="Phoshotransferase/anion transport protein"/>
    <property type="match status" value="1"/>
</dbReference>
<keyword evidence="6" id="KW-0813">Transport</keyword>
<dbReference type="Gene3D" id="3.20.20.60">
    <property type="entry name" value="Phosphoenolpyruvate-binding domains"/>
    <property type="match status" value="1"/>
</dbReference>
<evidence type="ECO:0000256" key="5">
    <source>
        <dbReference type="ARBA" id="ARBA00012232"/>
    </source>
</evidence>
<comment type="similarity">
    <text evidence="4">Belongs to the PEP-utilizing enzyme family.</text>
</comment>
<evidence type="ECO:0000313" key="18">
    <source>
        <dbReference type="Proteomes" id="UP000229757"/>
    </source>
</evidence>